<comment type="caution">
    <text evidence="1">The sequence shown here is derived from an EMBL/GenBank/DDBJ whole genome shotgun (WGS) entry which is preliminary data.</text>
</comment>
<dbReference type="EMBL" id="AMRI01000004">
    <property type="protein sequence ID" value="EKE76675.1"/>
    <property type="molecule type" value="Genomic_DNA"/>
</dbReference>
<keyword evidence="2" id="KW-1185">Reference proteome</keyword>
<organism evidence="1 2">
    <name type="scientific">Gallaecimonas xiamenensis 3-C-1</name>
    <dbReference type="NCBI Taxonomy" id="745411"/>
    <lineage>
        <taxon>Bacteria</taxon>
        <taxon>Pseudomonadati</taxon>
        <taxon>Pseudomonadota</taxon>
        <taxon>Gammaproteobacteria</taxon>
        <taxon>Enterobacterales</taxon>
        <taxon>Gallaecimonadaceae</taxon>
        <taxon>Gallaecimonas</taxon>
    </lineage>
</organism>
<dbReference type="Proteomes" id="UP000006755">
    <property type="component" value="Unassembled WGS sequence"/>
</dbReference>
<evidence type="ECO:0000313" key="1">
    <source>
        <dbReference type="EMBL" id="EKE76675.1"/>
    </source>
</evidence>
<name>K2KHG1_9GAMM</name>
<gene>
    <name evidence="1" type="ORF">B3C1_03740</name>
</gene>
<evidence type="ECO:0000313" key="2">
    <source>
        <dbReference type="Proteomes" id="UP000006755"/>
    </source>
</evidence>
<dbReference type="AlphaFoldDB" id="K2KHG1"/>
<sequence>MAYLICLFPKYRRQHYFDTGVYDLCILDTQDIGFFYDTRNKIVRYWVAFKFAKWWLFAPVSIH</sequence>
<reference evidence="1 2" key="1">
    <citation type="journal article" date="2012" name="J. Bacteriol.">
        <title>Genome Sequence of Gallaecimonas xiamenensis Type Strain 3-C-1.</title>
        <authorList>
            <person name="Lai Q."/>
            <person name="Wang L."/>
            <person name="Wang W."/>
            <person name="Shao Z."/>
        </authorList>
    </citation>
    <scope>NUCLEOTIDE SEQUENCE [LARGE SCALE GENOMIC DNA]</scope>
    <source>
        <strain evidence="1 2">3-C-1</strain>
    </source>
</reference>
<accession>K2KHG1</accession>
<proteinExistence type="predicted"/>
<protein>
    <submittedName>
        <fullName evidence="1">Uncharacterized protein</fullName>
    </submittedName>
</protein>
<dbReference type="STRING" id="745411.B3C1_03740"/>